<proteinExistence type="predicted"/>
<gene>
    <name evidence="1" type="ORF">ACFSM0_00800</name>
</gene>
<protein>
    <submittedName>
        <fullName evidence="1">Class I SAM-dependent methyltransferase</fullName>
    </submittedName>
</protein>
<evidence type="ECO:0000313" key="1">
    <source>
        <dbReference type="EMBL" id="MFD2172617.1"/>
    </source>
</evidence>
<dbReference type="Gene3D" id="3.40.50.150">
    <property type="entry name" value="Vaccinia Virus protein VP39"/>
    <property type="match status" value="1"/>
</dbReference>
<evidence type="ECO:0000313" key="2">
    <source>
        <dbReference type="Proteomes" id="UP001597413"/>
    </source>
</evidence>
<dbReference type="InterPro" id="IPR029063">
    <property type="entry name" value="SAM-dependent_MTases_sf"/>
</dbReference>
<dbReference type="Proteomes" id="UP001597413">
    <property type="component" value="Unassembled WGS sequence"/>
</dbReference>
<comment type="caution">
    <text evidence="1">The sequence shown here is derived from an EMBL/GenBank/DDBJ whole genome shotgun (WGS) entry which is preliminary data.</text>
</comment>
<dbReference type="SUPFAM" id="SSF53335">
    <property type="entry name" value="S-adenosyl-L-methionine-dependent methyltransferases"/>
    <property type="match status" value="1"/>
</dbReference>
<dbReference type="RefSeq" id="WP_377385741.1">
    <property type="nucleotide sequence ID" value="NZ_JBHUIX010000002.1"/>
</dbReference>
<keyword evidence="1" id="KW-0489">Methyltransferase</keyword>
<reference evidence="2" key="1">
    <citation type="journal article" date="2019" name="Int. J. Syst. Evol. Microbiol.">
        <title>The Global Catalogue of Microorganisms (GCM) 10K type strain sequencing project: providing services to taxonomists for standard genome sequencing and annotation.</title>
        <authorList>
            <consortium name="The Broad Institute Genomics Platform"/>
            <consortium name="The Broad Institute Genome Sequencing Center for Infectious Disease"/>
            <person name="Wu L."/>
            <person name="Ma J."/>
        </authorList>
    </citation>
    <scope>NUCLEOTIDE SEQUENCE [LARGE SCALE GENOMIC DNA]</scope>
    <source>
        <strain evidence="2">CCUG 55131</strain>
    </source>
</reference>
<keyword evidence="2" id="KW-1185">Reference proteome</keyword>
<dbReference type="GO" id="GO:0008168">
    <property type="term" value="F:methyltransferase activity"/>
    <property type="evidence" value="ECO:0007669"/>
    <property type="project" value="UniProtKB-KW"/>
</dbReference>
<organism evidence="1 2">
    <name type="scientific">Rhodobacter lacus</name>
    <dbReference type="NCBI Taxonomy" id="1641972"/>
    <lineage>
        <taxon>Bacteria</taxon>
        <taxon>Pseudomonadati</taxon>
        <taxon>Pseudomonadota</taxon>
        <taxon>Alphaproteobacteria</taxon>
        <taxon>Rhodobacterales</taxon>
        <taxon>Rhodobacter group</taxon>
        <taxon>Rhodobacter</taxon>
    </lineage>
</organism>
<keyword evidence="1" id="KW-0808">Transferase</keyword>
<name>A0ABW5A2X8_9RHOB</name>
<dbReference type="GO" id="GO:0032259">
    <property type="term" value="P:methylation"/>
    <property type="evidence" value="ECO:0007669"/>
    <property type="project" value="UniProtKB-KW"/>
</dbReference>
<sequence length="255" mass="27974">MTAHEIAELNIAADAEQPEIRALDVSMFDRADFLNMLLQRSETLFDVPRAGRIIKAWSEGDEAPIAAQIDRLGDEIARRTAAVILGEYRAMQARIKDLNPRRVADIGCGYAIWDLLAHRDTGCEIVLIDIEENGQRHFGYASEGAAYTSLQKARAFLIANGVPEDKVLTLNPKTDDLATAGTLDLAVSFVSCGFHYPASTYSAFFRDQVAPTGAVLLDLRLKSVEPQVWDLAAMGPLELLAGHPKARRVLLRKAA</sequence>
<dbReference type="EMBL" id="JBHUIX010000002">
    <property type="protein sequence ID" value="MFD2172617.1"/>
    <property type="molecule type" value="Genomic_DNA"/>
</dbReference>
<accession>A0ABW5A2X8</accession>